<dbReference type="RefSeq" id="WP_090109451.1">
    <property type="nucleotide sequence ID" value="NZ_FNAT01000001.1"/>
</dbReference>
<dbReference type="Gene3D" id="1.10.287.910">
    <property type="entry name" value="bacterial mercury transporter, merf"/>
    <property type="match status" value="1"/>
</dbReference>
<reference evidence="3" key="1">
    <citation type="submission" date="2016-10" db="EMBL/GenBank/DDBJ databases">
        <authorList>
            <person name="Varghese N."/>
            <person name="Submissions S."/>
        </authorList>
    </citation>
    <scope>NUCLEOTIDE SEQUENCE [LARGE SCALE GENOMIC DNA]</scope>
    <source>
        <strain evidence="3">DSM 21424</strain>
    </source>
</reference>
<keyword evidence="3" id="KW-1185">Reference proteome</keyword>
<dbReference type="AlphaFoldDB" id="A0A1G7A234"/>
<dbReference type="Proteomes" id="UP000198922">
    <property type="component" value="Unassembled WGS sequence"/>
</dbReference>
<keyword evidence="1" id="KW-0812">Transmembrane</keyword>
<evidence type="ECO:0000256" key="1">
    <source>
        <dbReference type="SAM" id="Phobius"/>
    </source>
</evidence>
<dbReference type="Pfam" id="PF11431">
    <property type="entry name" value="Transport_MerF"/>
    <property type="match status" value="1"/>
</dbReference>
<keyword evidence="1" id="KW-0472">Membrane</keyword>
<protein>
    <submittedName>
        <fullName evidence="2">Mercuric ion transport protein</fullName>
    </submittedName>
</protein>
<dbReference type="STRING" id="521013.SAMN04488567_0774"/>
<dbReference type="GO" id="GO:0016020">
    <property type="term" value="C:membrane"/>
    <property type="evidence" value="ECO:0007669"/>
    <property type="project" value="InterPro"/>
</dbReference>
<feature type="transmembrane region" description="Helical" evidence="1">
    <location>
        <begin position="52"/>
        <end position="70"/>
    </location>
</feature>
<accession>A0A1G7A234</accession>
<dbReference type="InterPro" id="IPR021091">
    <property type="entry name" value="Mercury_ion_transport_MerF"/>
</dbReference>
<keyword evidence="1" id="KW-1133">Transmembrane helix</keyword>
<proteinExistence type="predicted"/>
<sequence length="76" mass="8298">MSRREASSDTNDRLLKYGLIGTVVVALCCFTPVLVILLGAVGLSALLGWLDIVLLPALAVFVGVTLYALWRRRRPN</sequence>
<feature type="transmembrane region" description="Helical" evidence="1">
    <location>
        <begin position="20"/>
        <end position="46"/>
    </location>
</feature>
<dbReference type="NCBIfam" id="NF033565">
    <property type="entry name" value="trans_MerF"/>
    <property type="match status" value="1"/>
</dbReference>
<dbReference type="EMBL" id="FNAT01000001">
    <property type="protein sequence ID" value="SDE08693.1"/>
    <property type="molecule type" value="Genomic_DNA"/>
</dbReference>
<dbReference type="OrthoDB" id="574313at2"/>
<organism evidence="2 3">
    <name type="scientific">Limimaricola pyoseonensis</name>
    <dbReference type="NCBI Taxonomy" id="521013"/>
    <lineage>
        <taxon>Bacteria</taxon>
        <taxon>Pseudomonadati</taxon>
        <taxon>Pseudomonadota</taxon>
        <taxon>Alphaproteobacteria</taxon>
        <taxon>Rhodobacterales</taxon>
        <taxon>Paracoccaceae</taxon>
        <taxon>Limimaricola</taxon>
    </lineage>
</organism>
<evidence type="ECO:0000313" key="3">
    <source>
        <dbReference type="Proteomes" id="UP000198922"/>
    </source>
</evidence>
<gene>
    <name evidence="2" type="ORF">SAMN04488567_0774</name>
</gene>
<name>A0A1G7A234_9RHOB</name>
<evidence type="ECO:0000313" key="2">
    <source>
        <dbReference type="EMBL" id="SDE08693.1"/>
    </source>
</evidence>